<dbReference type="Gene3D" id="3.30.70.260">
    <property type="match status" value="1"/>
</dbReference>
<evidence type="ECO:0000256" key="3">
    <source>
        <dbReference type="ARBA" id="ARBA00023210"/>
    </source>
</evidence>
<protein>
    <recommendedName>
        <fullName evidence="6">Probable septum site-determining protein MinC</fullName>
    </recommendedName>
</protein>
<evidence type="ECO:0000256" key="2">
    <source>
        <dbReference type="ARBA" id="ARBA00022618"/>
    </source>
</evidence>
<feature type="domain" description="Septum formation inhibitor MinC C-terminal" evidence="7">
    <location>
        <begin position="126"/>
        <end position="225"/>
    </location>
</feature>
<dbReference type="InterPro" id="IPR005526">
    <property type="entry name" value="Septum_form_inhib_MinC_C"/>
</dbReference>
<comment type="subunit">
    <text evidence="6">Interacts with MinD and FtsZ.</text>
</comment>
<keyword evidence="3 6" id="KW-0717">Septation</keyword>
<dbReference type="GO" id="GO:0000917">
    <property type="term" value="P:division septum assembly"/>
    <property type="evidence" value="ECO:0007669"/>
    <property type="project" value="UniProtKB-KW"/>
</dbReference>
<dbReference type="GO" id="GO:0051302">
    <property type="term" value="P:regulation of cell division"/>
    <property type="evidence" value="ECO:0007669"/>
    <property type="project" value="InterPro"/>
</dbReference>
<dbReference type="Proteomes" id="UP001056209">
    <property type="component" value="Chromosome"/>
</dbReference>
<dbReference type="InterPro" id="IPR013033">
    <property type="entry name" value="MinC"/>
</dbReference>
<evidence type="ECO:0000259" key="7">
    <source>
        <dbReference type="Pfam" id="PF03775"/>
    </source>
</evidence>
<dbReference type="Pfam" id="PF05209">
    <property type="entry name" value="MinC_N"/>
    <property type="match status" value="1"/>
</dbReference>
<comment type="function">
    <text evidence="5 6">Cell division inhibitor that blocks the formation of polar Z ring septums. Rapidly oscillates between the poles of the cell to destabilize FtsZ filaments that have formed before they mature into polar Z rings. Prevents FtsZ polymerization.</text>
</comment>
<dbReference type="SUPFAM" id="SSF63848">
    <property type="entry name" value="Cell-division inhibitor MinC, C-terminal domain"/>
    <property type="match status" value="1"/>
</dbReference>
<evidence type="ECO:0000313" key="10">
    <source>
        <dbReference type="Proteomes" id="UP001056209"/>
    </source>
</evidence>
<evidence type="ECO:0000313" key="9">
    <source>
        <dbReference type="EMBL" id="URJ28441.1"/>
    </source>
</evidence>
<sequence>MSVSISIKGSNFPLLVVHVYSTCLESIRRSLLEKIEKSPVFLLKNTPVVINVGNLNYCDNWDALRQTISDSGLFIVGACCCHDNKLKEIIIRSGLPVLSQNITILHKDFSEHFRKNTLTTSKTQLIKTPIRSGQKIYARNRDLIVIANVSAGAEIIADGNIHIYGTMRGRILAGASGNEESQIFCTNLSSELVSIGGRYWLSDQIPKEFSGKAVRLSLKNDALIIQDL</sequence>
<dbReference type="InterPro" id="IPR007874">
    <property type="entry name" value="MinC_N"/>
</dbReference>
<dbReference type="InterPro" id="IPR016098">
    <property type="entry name" value="CAP/MinC_C"/>
</dbReference>
<dbReference type="GO" id="GO:1901891">
    <property type="term" value="P:regulation of cell septum assembly"/>
    <property type="evidence" value="ECO:0007669"/>
    <property type="project" value="InterPro"/>
</dbReference>
<evidence type="ECO:0000259" key="8">
    <source>
        <dbReference type="Pfam" id="PF05209"/>
    </source>
</evidence>
<keyword evidence="4 6" id="KW-0131">Cell cycle</keyword>
<evidence type="ECO:0000256" key="5">
    <source>
        <dbReference type="ARBA" id="ARBA00025606"/>
    </source>
</evidence>
<name>A0A9Q8TYL2_9ENTR</name>
<dbReference type="GO" id="GO:0000902">
    <property type="term" value="P:cell morphogenesis"/>
    <property type="evidence" value="ECO:0007669"/>
    <property type="project" value="InterPro"/>
</dbReference>
<gene>
    <name evidence="6 9" type="primary">minC</name>
    <name evidence="9" type="ORF">M9393_00990</name>
</gene>
<evidence type="ECO:0000256" key="1">
    <source>
        <dbReference type="ARBA" id="ARBA00006291"/>
    </source>
</evidence>
<organism evidence="9 10">
    <name type="scientific">Candidatus Blochmannia vicinus</name>
    <name type="common">nom. nud.</name>
    <dbReference type="NCBI Taxonomy" id="251540"/>
    <lineage>
        <taxon>Bacteria</taxon>
        <taxon>Pseudomonadati</taxon>
        <taxon>Pseudomonadota</taxon>
        <taxon>Gammaproteobacteria</taxon>
        <taxon>Enterobacterales</taxon>
        <taxon>Enterobacteriaceae</taxon>
        <taxon>ant endosymbionts</taxon>
        <taxon>Candidatus Blochmanniella</taxon>
    </lineage>
</organism>
<accession>A0A9Q8TYL2</accession>
<feature type="domain" description="Septum formation inhibitor MinC N-terminal" evidence="8">
    <location>
        <begin position="5"/>
        <end position="73"/>
    </location>
</feature>
<proteinExistence type="inferred from homology"/>
<evidence type="ECO:0000256" key="6">
    <source>
        <dbReference type="HAMAP-Rule" id="MF_00267"/>
    </source>
</evidence>
<dbReference type="PANTHER" id="PTHR34108:SF1">
    <property type="entry name" value="SEPTUM SITE-DETERMINING PROTEIN MINC"/>
    <property type="match status" value="1"/>
</dbReference>
<dbReference type="AlphaFoldDB" id="A0A9Q8TYL2"/>
<dbReference type="InterPro" id="IPR036145">
    <property type="entry name" value="MinC_C_sf"/>
</dbReference>
<reference evidence="9" key="1">
    <citation type="submission" date="2022-05" db="EMBL/GenBank/DDBJ databases">
        <title>Impact of host demography and evolutionary history on endosymbiont molecular evolution: a test in carpenter ants (Genus Camponotus) and their Blochmannia endosymbionts.</title>
        <authorList>
            <person name="Manthey J.D."/>
            <person name="Giron J.C."/>
            <person name="Hruska J.P."/>
        </authorList>
    </citation>
    <scope>NUCLEOTIDE SEQUENCE</scope>
    <source>
        <strain evidence="9">C-039</strain>
    </source>
</reference>
<dbReference type="HAMAP" id="MF_00267">
    <property type="entry name" value="MinC"/>
    <property type="match status" value="1"/>
</dbReference>
<evidence type="ECO:0000256" key="4">
    <source>
        <dbReference type="ARBA" id="ARBA00023306"/>
    </source>
</evidence>
<dbReference type="NCBIfam" id="TIGR01222">
    <property type="entry name" value="minC"/>
    <property type="match status" value="1"/>
</dbReference>
<dbReference type="EMBL" id="CP097753">
    <property type="protein sequence ID" value="URJ28441.1"/>
    <property type="molecule type" value="Genomic_DNA"/>
</dbReference>
<dbReference type="PANTHER" id="PTHR34108">
    <property type="entry name" value="SEPTUM SITE-DETERMINING PROTEIN MINC"/>
    <property type="match status" value="1"/>
</dbReference>
<keyword evidence="2 6" id="KW-0132">Cell division</keyword>
<dbReference type="Pfam" id="PF03775">
    <property type="entry name" value="MinC_C"/>
    <property type="match status" value="1"/>
</dbReference>
<comment type="similarity">
    <text evidence="1 6">Belongs to the MinC family.</text>
</comment>
<dbReference type="Gene3D" id="2.160.20.70">
    <property type="match status" value="1"/>
</dbReference>